<evidence type="ECO:0000256" key="3">
    <source>
        <dbReference type="ARBA" id="ARBA00023015"/>
    </source>
</evidence>
<dbReference type="SUPFAM" id="SSF52172">
    <property type="entry name" value="CheY-like"/>
    <property type="match status" value="1"/>
</dbReference>
<dbReference type="InterPro" id="IPR001867">
    <property type="entry name" value="OmpR/PhoB-type_DNA-bd"/>
</dbReference>
<keyword evidence="5" id="KW-0804">Transcription</keyword>
<dbReference type="Pfam" id="PF00072">
    <property type="entry name" value="Response_reg"/>
    <property type="match status" value="1"/>
</dbReference>
<dbReference type="GO" id="GO:0006355">
    <property type="term" value="P:regulation of DNA-templated transcription"/>
    <property type="evidence" value="ECO:0007669"/>
    <property type="project" value="InterPro"/>
</dbReference>
<feature type="domain" description="OmpR/PhoB-type" evidence="9">
    <location>
        <begin position="126"/>
        <end position="224"/>
    </location>
</feature>
<feature type="modified residue" description="4-aspartylphosphate" evidence="6">
    <location>
        <position position="52"/>
    </location>
</feature>
<evidence type="ECO:0000256" key="1">
    <source>
        <dbReference type="ARBA" id="ARBA00022553"/>
    </source>
</evidence>
<evidence type="ECO:0000256" key="6">
    <source>
        <dbReference type="PROSITE-ProRule" id="PRU00169"/>
    </source>
</evidence>
<dbReference type="FunFam" id="3.40.50.2300:FF:000001">
    <property type="entry name" value="DNA-binding response regulator PhoB"/>
    <property type="match status" value="1"/>
</dbReference>
<dbReference type="EMBL" id="AP027080">
    <property type="protein sequence ID" value="BDU71438.1"/>
    <property type="molecule type" value="Genomic_DNA"/>
</dbReference>
<proteinExistence type="predicted"/>
<dbReference type="Pfam" id="PF00486">
    <property type="entry name" value="Trans_reg_C"/>
    <property type="match status" value="1"/>
</dbReference>
<dbReference type="SMART" id="SM00862">
    <property type="entry name" value="Trans_reg_C"/>
    <property type="match status" value="1"/>
</dbReference>
<dbReference type="KEGG" id="msil:METEAL_06120"/>
<dbReference type="Gene3D" id="3.40.50.2300">
    <property type="match status" value="1"/>
</dbReference>
<dbReference type="RefSeq" id="WP_316414328.1">
    <property type="nucleotide sequence ID" value="NZ_AP027080.1"/>
</dbReference>
<dbReference type="CDD" id="cd17574">
    <property type="entry name" value="REC_OmpR"/>
    <property type="match status" value="1"/>
</dbReference>
<sequence length="229" mass="25462">MQRILVVEDQRELSETLRSVLTFEGFQVLTAGDGEKALECLGREPVDLVVLDLMLPVLDGYQVVARLRKQGSTVGVLMLTARGEEGDRIRGLKLGADDYLVKPFSMLELLERIKAILRRTRPATGQPVLVSGPFRLESASMKVLLDGQPLDLTAKQFLLLELLLAHPGTTLDRSEMLRHVWPPDSRPSLRAVDVHMARLRKKIGDTEATGYIRSIASAGYRWALPVTPL</sequence>
<dbReference type="InterPro" id="IPR011006">
    <property type="entry name" value="CheY-like_superfamily"/>
</dbReference>
<dbReference type="Gene3D" id="1.10.10.10">
    <property type="entry name" value="Winged helix-like DNA-binding domain superfamily/Winged helix DNA-binding domain"/>
    <property type="match status" value="1"/>
</dbReference>
<dbReference type="SMART" id="SM00448">
    <property type="entry name" value="REC"/>
    <property type="match status" value="1"/>
</dbReference>
<gene>
    <name evidence="10" type="primary">phoB_1</name>
    <name evidence="10" type="ORF">METEAL_06120</name>
</gene>
<dbReference type="InterPro" id="IPR039420">
    <property type="entry name" value="WalR-like"/>
</dbReference>
<dbReference type="GO" id="GO:0000156">
    <property type="term" value="F:phosphorelay response regulator activity"/>
    <property type="evidence" value="ECO:0007669"/>
    <property type="project" value="TreeGrafter"/>
</dbReference>
<dbReference type="InterPro" id="IPR036388">
    <property type="entry name" value="WH-like_DNA-bd_sf"/>
</dbReference>
<protein>
    <submittedName>
        <fullName evidence="10">DNA-binding response regulator</fullName>
    </submittedName>
</protein>
<keyword evidence="4 7" id="KW-0238">DNA-binding</keyword>
<dbReference type="GO" id="GO:0005829">
    <property type="term" value="C:cytosol"/>
    <property type="evidence" value="ECO:0007669"/>
    <property type="project" value="TreeGrafter"/>
</dbReference>
<dbReference type="Proteomes" id="UP001238179">
    <property type="component" value="Chromosome"/>
</dbReference>
<evidence type="ECO:0000313" key="10">
    <source>
        <dbReference type="EMBL" id="BDU71438.1"/>
    </source>
</evidence>
<keyword evidence="3" id="KW-0805">Transcription regulation</keyword>
<reference evidence="11" key="1">
    <citation type="journal article" date="2023" name="Int. J. Syst. Evol. Microbiol.">
        <title>Mesoterricola silvestris gen. nov., sp. nov., Mesoterricola sediminis sp. nov., Geothrix oryzae sp. nov., Geothrix edaphica sp. nov., Geothrix rubra sp. nov., and Geothrix limicola sp. nov., six novel members of Acidobacteriota isolated from soils.</title>
        <authorList>
            <person name="Itoh H."/>
            <person name="Sugisawa Y."/>
            <person name="Mise K."/>
            <person name="Xu Z."/>
            <person name="Kuniyasu M."/>
            <person name="Ushijima N."/>
            <person name="Kawano K."/>
            <person name="Kobayashi E."/>
            <person name="Shiratori Y."/>
            <person name="Masuda Y."/>
            <person name="Senoo K."/>
        </authorList>
    </citation>
    <scope>NUCLEOTIDE SEQUENCE [LARGE SCALE GENOMIC DNA]</scope>
    <source>
        <strain evidence="11">W79</strain>
    </source>
</reference>
<accession>A0AA48KAE4</accession>
<dbReference type="CDD" id="cd00383">
    <property type="entry name" value="trans_reg_C"/>
    <property type="match status" value="1"/>
</dbReference>
<evidence type="ECO:0000256" key="5">
    <source>
        <dbReference type="ARBA" id="ARBA00023163"/>
    </source>
</evidence>
<dbReference type="GO" id="GO:0032993">
    <property type="term" value="C:protein-DNA complex"/>
    <property type="evidence" value="ECO:0007669"/>
    <property type="project" value="TreeGrafter"/>
</dbReference>
<feature type="domain" description="Response regulatory" evidence="8">
    <location>
        <begin position="3"/>
        <end position="117"/>
    </location>
</feature>
<name>A0AA48KAE4_9BACT</name>
<dbReference type="InterPro" id="IPR001789">
    <property type="entry name" value="Sig_transdc_resp-reg_receiver"/>
</dbReference>
<feature type="DNA-binding region" description="OmpR/PhoB-type" evidence="7">
    <location>
        <begin position="126"/>
        <end position="224"/>
    </location>
</feature>
<dbReference type="Gene3D" id="6.10.250.690">
    <property type="match status" value="1"/>
</dbReference>
<evidence type="ECO:0000256" key="4">
    <source>
        <dbReference type="ARBA" id="ARBA00023125"/>
    </source>
</evidence>
<keyword evidence="11" id="KW-1185">Reference proteome</keyword>
<keyword evidence="2" id="KW-0902">Two-component regulatory system</keyword>
<evidence type="ECO:0000313" key="11">
    <source>
        <dbReference type="Proteomes" id="UP001238179"/>
    </source>
</evidence>
<keyword evidence="1 6" id="KW-0597">Phosphoprotein</keyword>
<dbReference type="PANTHER" id="PTHR48111">
    <property type="entry name" value="REGULATOR OF RPOS"/>
    <property type="match status" value="1"/>
</dbReference>
<organism evidence="10 11">
    <name type="scientific">Mesoterricola silvestris</name>
    <dbReference type="NCBI Taxonomy" id="2927979"/>
    <lineage>
        <taxon>Bacteria</taxon>
        <taxon>Pseudomonadati</taxon>
        <taxon>Acidobacteriota</taxon>
        <taxon>Holophagae</taxon>
        <taxon>Holophagales</taxon>
        <taxon>Holophagaceae</taxon>
        <taxon>Mesoterricola</taxon>
    </lineage>
</organism>
<dbReference type="InterPro" id="IPR016032">
    <property type="entry name" value="Sig_transdc_resp-reg_C-effctor"/>
</dbReference>
<evidence type="ECO:0000256" key="2">
    <source>
        <dbReference type="ARBA" id="ARBA00023012"/>
    </source>
</evidence>
<dbReference type="SUPFAM" id="SSF46894">
    <property type="entry name" value="C-terminal effector domain of the bipartite response regulators"/>
    <property type="match status" value="1"/>
</dbReference>
<dbReference type="PANTHER" id="PTHR48111:SF1">
    <property type="entry name" value="TWO-COMPONENT RESPONSE REGULATOR ORR33"/>
    <property type="match status" value="1"/>
</dbReference>
<dbReference type="PROSITE" id="PS51755">
    <property type="entry name" value="OMPR_PHOB"/>
    <property type="match status" value="1"/>
</dbReference>
<dbReference type="AlphaFoldDB" id="A0AA48KAE4"/>
<dbReference type="GO" id="GO:0000976">
    <property type="term" value="F:transcription cis-regulatory region binding"/>
    <property type="evidence" value="ECO:0007669"/>
    <property type="project" value="TreeGrafter"/>
</dbReference>
<evidence type="ECO:0000256" key="7">
    <source>
        <dbReference type="PROSITE-ProRule" id="PRU01091"/>
    </source>
</evidence>
<dbReference type="PROSITE" id="PS50110">
    <property type="entry name" value="RESPONSE_REGULATORY"/>
    <property type="match status" value="1"/>
</dbReference>
<evidence type="ECO:0000259" key="9">
    <source>
        <dbReference type="PROSITE" id="PS51755"/>
    </source>
</evidence>
<evidence type="ECO:0000259" key="8">
    <source>
        <dbReference type="PROSITE" id="PS50110"/>
    </source>
</evidence>